<keyword evidence="5 7" id="KW-0687">Ribonucleoprotein</keyword>
<dbReference type="CDD" id="cd00432">
    <property type="entry name" value="Ribosomal_L18_L5e"/>
    <property type="match status" value="1"/>
</dbReference>
<dbReference type="InterPro" id="IPR005484">
    <property type="entry name" value="Ribosomal_uL18_bac/plant/anim"/>
</dbReference>
<evidence type="ECO:0000313" key="8">
    <source>
        <dbReference type="EMBL" id="OGE80132.1"/>
    </source>
</evidence>
<dbReference type="NCBIfam" id="TIGR00060">
    <property type="entry name" value="L18_bact"/>
    <property type="match status" value="1"/>
</dbReference>
<dbReference type="HAMAP" id="MF_01337_B">
    <property type="entry name" value="Ribosomal_uL18_B"/>
    <property type="match status" value="1"/>
</dbReference>
<evidence type="ECO:0000256" key="7">
    <source>
        <dbReference type="HAMAP-Rule" id="MF_01337"/>
    </source>
</evidence>
<dbReference type="Pfam" id="PF00861">
    <property type="entry name" value="Ribosomal_L18p"/>
    <property type="match status" value="1"/>
</dbReference>
<comment type="subunit">
    <text evidence="7">Part of the 50S ribosomal subunit; part of the 5S rRNA/L5/L18/L25 subcomplex. Contacts the 5S and 23S rRNAs.</text>
</comment>
<dbReference type="Gene3D" id="3.30.420.100">
    <property type="match status" value="1"/>
</dbReference>
<reference evidence="8 9" key="1">
    <citation type="journal article" date="2016" name="Nat. Commun.">
        <title>Thousands of microbial genomes shed light on interconnected biogeochemical processes in an aquifer system.</title>
        <authorList>
            <person name="Anantharaman K."/>
            <person name="Brown C.T."/>
            <person name="Hug L.A."/>
            <person name="Sharon I."/>
            <person name="Castelle C.J."/>
            <person name="Probst A.J."/>
            <person name="Thomas B.C."/>
            <person name="Singh A."/>
            <person name="Wilkins M.J."/>
            <person name="Karaoz U."/>
            <person name="Brodie E.L."/>
            <person name="Williams K.H."/>
            <person name="Hubbard S.S."/>
            <person name="Banfield J.F."/>
        </authorList>
    </citation>
    <scope>NUCLEOTIDE SEQUENCE [LARGE SCALE GENOMIC DNA]</scope>
</reference>
<evidence type="ECO:0000256" key="2">
    <source>
        <dbReference type="ARBA" id="ARBA00022730"/>
    </source>
</evidence>
<sequence>MDNRRSQRQLRHHRVRAKVMGTSQKPRLNVFRSLSHIYVQLIDDETGRTLAAASSTEIKTKGKKSEVAAFVGKLAAQKALAAGIKKVVFDRGGYQYHGRVKQLAEAARAAGLEF</sequence>
<evidence type="ECO:0000256" key="3">
    <source>
        <dbReference type="ARBA" id="ARBA00022884"/>
    </source>
</evidence>
<evidence type="ECO:0000256" key="6">
    <source>
        <dbReference type="ARBA" id="ARBA00035197"/>
    </source>
</evidence>
<keyword evidence="3 7" id="KW-0694">RNA-binding</keyword>
<evidence type="ECO:0000256" key="5">
    <source>
        <dbReference type="ARBA" id="ARBA00023274"/>
    </source>
</evidence>
<dbReference type="SUPFAM" id="SSF53137">
    <property type="entry name" value="Translational machinery components"/>
    <property type="match status" value="1"/>
</dbReference>
<comment type="similarity">
    <text evidence="1 7">Belongs to the universal ribosomal protein uL18 family.</text>
</comment>
<keyword evidence="2 7" id="KW-0699">rRNA-binding</keyword>
<dbReference type="FunFam" id="3.30.420.100:FF:000001">
    <property type="entry name" value="50S ribosomal protein L18"/>
    <property type="match status" value="1"/>
</dbReference>
<evidence type="ECO:0000313" key="9">
    <source>
        <dbReference type="Proteomes" id="UP000176233"/>
    </source>
</evidence>
<comment type="caution">
    <text evidence="8">The sequence shown here is derived from an EMBL/GenBank/DDBJ whole genome shotgun (WGS) entry which is preliminary data.</text>
</comment>
<name>A0A1F5NRG5_9BACT</name>
<dbReference type="EMBL" id="MFEJ01000020">
    <property type="protein sequence ID" value="OGE80132.1"/>
    <property type="molecule type" value="Genomic_DNA"/>
</dbReference>
<dbReference type="GO" id="GO:0008097">
    <property type="term" value="F:5S rRNA binding"/>
    <property type="evidence" value="ECO:0007669"/>
    <property type="project" value="TreeGrafter"/>
</dbReference>
<dbReference type="InterPro" id="IPR004389">
    <property type="entry name" value="Ribosomal_uL18_bac-type"/>
</dbReference>
<keyword evidence="4 7" id="KW-0689">Ribosomal protein</keyword>
<accession>A0A1F5NRG5</accession>
<comment type="function">
    <text evidence="7">This is one of the proteins that bind and probably mediate the attachment of the 5S RNA into the large ribosomal subunit, where it forms part of the central protuberance.</text>
</comment>
<dbReference type="PANTHER" id="PTHR12899:SF3">
    <property type="entry name" value="LARGE RIBOSOMAL SUBUNIT PROTEIN UL18M"/>
    <property type="match status" value="1"/>
</dbReference>
<evidence type="ECO:0000256" key="4">
    <source>
        <dbReference type="ARBA" id="ARBA00022980"/>
    </source>
</evidence>
<dbReference type="GO" id="GO:0006412">
    <property type="term" value="P:translation"/>
    <property type="evidence" value="ECO:0007669"/>
    <property type="project" value="UniProtKB-UniRule"/>
</dbReference>
<dbReference type="GO" id="GO:0003735">
    <property type="term" value="F:structural constituent of ribosome"/>
    <property type="evidence" value="ECO:0007669"/>
    <property type="project" value="InterPro"/>
</dbReference>
<organism evidence="8 9">
    <name type="scientific">Candidatus Doudnabacteria bacterium RIFCSPHIGHO2_01_FULL_45_18</name>
    <dbReference type="NCBI Taxonomy" id="1817823"/>
    <lineage>
        <taxon>Bacteria</taxon>
        <taxon>Candidatus Doudnaibacteriota</taxon>
    </lineage>
</organism>
<gene>
    <name evidence="7" type="primary">rplR</name>
    <name evidence="8" type="ORF">A2660_01645</name>
</gene>
<dbReference type="InterPro" id="IPR057268">
    <property type="entry name" value="Ribosomal_L18"/>
</dbReference>
<protein>
    <recommendedName>
        <fullName evidence="6 7">Large ribosomal subunit protein uL18</fullName>
    </recommendedName>
</protein>
<dbReference type="Proteomes" id="UP000176233">
    <property type="component" value="Unassembled WGS sequence"/>
</dbReference>
<evidence type="ECO:0000256" key="1">
    <source>
        <dbReference type="ARBA" id="ARBA00007116"/>
    </source>
</evidence>
<dbReference type="PANTHER" id="PTHR12899">
    <property type="entry name" value="39S RIBOSOMAL PROTEIN L18, MITOCHONDRIAL"/>
    <property type="match status" value="1"/>
</dbReference>
<dbReference type="AlphaFoldDB" id="A0A1F5NRG5"/>
<proteinExistence type="inferred from homology"/>
<dbReference type="GO" id="GO:0022625">
    <property type="term" value="C:cytosolic large ribosomal subunit"/>
    <property type="evidence" value="ECO:0007669"/>
    <property type="project" value="TreeGrafter"/>
</dbReference>